<name>A0A0M4TUL3_9GAMM</name>
<organism evidence="2 3">
    <name type="scientific">Psychrobacter urativorans</name>
    <dbReference type="NCBI Taxonomy" id="45610"/>
    <lineage>
        <taxon>Bacteria</taxon>
        <taxon>Pseudomonadati</taxon>
        <taxon>Pseudomonadota</taxon>
        <taxon>Gammaproteobacteria</taxon>
        <taxon>Moraxellales</taxon>
        <taxon>Moraxellaceae</taxon>
        <taxon>Psychrobacter</taxon>
    </lineage>
</organism>
<dbReference type="InterPro" id="IPR045761">
    <property type="entry name" value="ODP_dom"/>
</dbReference>
<feature type="domain" description="Metallo-beta-lactamase" evidence="1">
    <location>
        <begin position="27"/>
        <end position="225"/>
    </location>
</feature>
<accession>A0A0M4TUL3</accession>
<reference evidence="2 3" key="1">
    <citation type="submission" date="2015-09" db="EMBL/GenBank/DDBJ databases">
        <title>Complete genome of Psychrobacter urativorans R10.10B.</title>
        <authorList>
            <person name="See-Too W.S."/>
            <person name="Chan K.G."/>
        </authorList>
    </citation>
    <scope>NUCLEOTIDE SEQUENCE [LARGE SCALE GENOMIC DNA]</scope>
    <source>
        <strain evidence="2 3">R10.10B</strain>
    </source>
</reference>
<dbReference type="Pfam" id="PF19583">
    <property type="entry name" value="ODP"/>
    <property type="match status" value="1"/>
</dbReference>
<proteinExistence type="predicted"/>
<keyword evidence="3" id="KW-1185">Reference proteome</keyword>
<dbReference type="RefSeq" id="WP_062533697.1">
    <property type="nucleotide sequence ID" value="NZ_CP012678.1"/>
</dbReference>
<dbReference type="InterPro" id="IPR036866">
    <property type="entry name" value="RibonucZ/Hydroxyglut_hydro"/>
</dbReference>
<keyword evidence="2" id="KW-0378">Hydrolase</keyword>
<dbReference type="SUPFAM" id="SSF56281">
    <property type="entry name" value="Metallo-hydrolase/oxidoreductase"/>
    <property type="match status" value="1"/>
</dbReference>
<protein>
    <submittedName>
        <fullName evidence="2">MBL fold metallo-hydrolase</fullName>
    </submittedName>
</protein>
<sequence length="274" mass="30927">MHHHVLYDDGHHKCVAFSMPHDEESVPSNQFLIIDGKEAAVIDPGGDLTFTPLTMNIVKHTNLNNLRYVIGSHQDPDIIASMPRWLIHVEHASVLIPKLWERFLPHYNSAFTKGRLKQSLSERLITIPDGGGYYPLGNSGIVAMPAHFLHSVGNFQFYDPISKILFTGDMGASMVGNSGEAVTNFRSHISSMEGFHRRYMVSKKVTRLWADAVRDLDISMMVPQHGCRLEGQEVFQQFLDWISQLDCGIDLFNEQSYQFKQHLPAPVAEAELSL</sequence>
<evidence type="ECO:0000313" key="2">
    <source>
        <dbReference type="EMBL" id="ALF59311.1"/>
    </source>
</evidence>
<dbReference type="Gene3D" id="3.60.15.10">
    <property type="entry name" value="Ribonuclease Z/Hydroxyacylglutathione hydrolase-like"/>
    <property type="match status" value="1"/>
</dbReference>
<dbReference type="Proteomes" id="UP000059847">
    <property type="component" value="Chromosome"/>
</dbReference>
<evidence type="ECO:0000259" key="1">
    <source>
        <dbReference type="SMART" id="SM00849"/>
    </source>
</evidence>
<dbReference type="KEGG" id="pur:AOC03_03970"/>
<dbReference type="PANTHER" id="PTHR43041">
    <property type="entry name" value="HYDROLASE, METALLO-BETA-LACTAMASE SUPERFAMILY"/>
    <property type="match status" value="1"/>
</dbReference>
<dbReference type="STRING" id="45610.AOC03_03970"/>
<dbReference type="OrthoDB" id="9768433at2"/>
<dbReference type="AlphaFoldDB" id="A0A0M4TUL3"/>
<dbReference type="SMART" id="SM00849">
    <property type="entry name" value="Lactamase_B"/>
    <property type="match status" value="1"/>
</dbReference>
<dbReference type="GO" id="GO:0016787">
    <property type="term" value="F:hydrolase activity"/>
    <property type="evidence" value="ECO:0007669"/>
    <property type="project" value="UniProtKB-KW"/>
</dbReference>
<dbReference type="EMBL" id="CP012678">
    <property type="protein sequence ID" value="ALF59311.1"/>
    <property type="molecule type" value="Genomic_DNA"/>
</dbReference>
<dbReference type="InterPro" id="IPR001279">
    <property type="entry name" value="Metallo-B-lactamas"/>
</dbReference>
<evidence type="ECO:0000313" key="3">
    <source>
        <dbReference type="Proteomes" id="UP000059847"/>
    </source>
</evidence>
<dbReference type="PANTHER" id="PTHR43041:SF1">
    <property type="entry name" value="METALLO-BETA-LACTAMASE DOMAIN-CONTAINING PROTEIN"/>
    <property type="match status" value="1"/>
</dbReference>
<gene>
    <name evidence="2" type="ORF">AOC03_03970</name>
</gene>